<name>A0ABV6R9L0_9MICO</name>
<feature type="transmembrane region" description="Helical" evidence="8">
    <location>
        <begin position="132"/>
        <end position="165"/>
    </location>
</feature>
<feature type="transmembrane region" description="Helical" evidence="8">
    <location>
        <begin position="91"/>
        <end position="112"/>
    </location>
</feature>
<evidence type="ECO:0000256" key="1">
    <source>
        <dbReference type="ARBA" id="ARBA00004651"/>
    </source>
</evidence>
<evidence type="ECO:0000256" key="2">
    <source>
        <dbReference type="ARBA" id="ARBA00007935"/>
    </source>
</evidence>
<comment type="subcellular location">
    <subcellularLocation>
        <location evidence="1">Cell membrane</location>
        <topology evidence="1">Multi-pass membrane protein</topology>
    </subcellularLocation>
</comment>
<dbReference type="PANTHER" id="PTHR30472">
    <property type="entry name" value="FERRIC ENTEROBACTIN TRANSPORT SYSTEM PERMEASE PROTEIN"/>
    <property type="match status" value="1"/>
</dbReference>
<dbReference type="InterPro" id="IPR000522">
    <property type="entry name" value="ABC_transptr_permease_BtuC"/>
</dbReference>
<dbReference type="SUPFAM" id="SSF81345">
    <property type="entry name" value="ABC transporter involved in vitamin B12 uptake, BtuC"/>
    <property type="match status" value="1"/>
</dbReference>
<dbReference type="EMBL" id="JBHLSV010000001">
    <property type="protein sequence ID" value="MFC0672583.1"/>
    <property type="molecule type" value="Genomic_DNA"/>
</dbReference>
<dbReference type="Pfam" id="PF01032">
    <property type="entry name" value="FecCD"/>
    <property type="match status" value="1"/>
</dbReference>
<keyword evidence="3" id="KW-0813">Transport</keyword>
<proteinExistence type="inferred from homology"/>
<keyword evidence="4" id="KW-1003">Cell membrane</keyword>
<evidence type="ECO:0000256" key="4">
    <source>
        <dbReference type="ARBA" id="ARBA00022475"/>
    </source>
</evidence>
<accession>A0ABV6R9L0</accession>
<comment type="caution">
    <text evidence="9">The sequence shown here is derived from an EMBL/GenBank/DDBJ whole genome shotgun (WGS) entry which is preliminary data.</text>
</comment>
<dbReference type="Gene3D" id="1.10.3470.10">
    <property type="entry name" value="ABC transporter involved in vitamin B12 uptake, BtuC"/>
    <property type="match status" value="1"/>
</dbReference>
<protein>
    <submittedName>
        <fullName evidence="9">FecCD family ABC transporter permease</fullName>
    </submittedName>
</protein>
<dbReference type="CDD" id="cd06550">
    <property type="entry name" value="TM_ABC_iron-siderophores_like"/>
    <property type="match status" value="1"/>
</dbReference>
<gene>
    <name evidence="9" type="ORF">ACFFF6_01290</name>
</gene>
<comment type="similarity">
    <text evidence="2">Belongs to the binding-protein-dependent transport system permease family. FecCD subfamily.</text>
</comment>
<feature type="transmembrane region" description="Helical" evidence="8">
    <location>
        <begin position="221"/>
        <end position="239"/>
    </location>
</feature>
<organism evidence="9 10">
    <name type="scientific">Brachybacterium hainanense</name>
    <dbReference type="NCBI Taxonomy" id="1541174"/>
    <lineage>
        <taxon>Bacteria</taxon>
        <taxon>Bacillati</taxon>
        <taxon>Actinomycetota</taxon>
        <taxon>Actinomycetes</taxon>
        <taxon>Micrococcales</taxon>
        <taxon>Dermabacteraceae</taxon>
        <taxon>Brachybacterium</taxon>
    </lineage>
</organism>
<feature type="transmembrane region" description="Helical" evidence="8">
    <location>
        <begin position="37"/>
        <end position="57"/>
    </location>
</feature>
<sequence>MTAVRSAARTPVPPVERPGVLVLRLGPFSHALHIRRLLVSAAMLALALGLLTLSLSLGDRVIPPERLLGAFLPDAPRMDRLVVTQWRAPRAVAALVFGACLGASGAVFQSLTDNPLGSPDVIGLNTGSFSGVLVVMLLGGTGVGVLAGGAVAGGLLTAAVVYVLAYRGGLQGFRLIIVGIAVSAVLTSANTWFSVKSSLDVSLRAAVWGAGSLTPVRWDSLGMVAAAAAVLFAAMPLLARWMRALELGDEAATMLGARVERAKILLVIVGVALTAIVTAAAGPIAFVSLAAPQIARRLRRTGSFDPAGSALAGMVLLAAADAVAVHAIPGAVLPVGSITVCIGGLYLVWLLLREGRRA</sequence>
<evidence type="ECO:0000256" key="3">
    <source>
        <dbReference type="ARBA" id="ARBA00022448"/>
    </source>
</evidence>
<feature type="transmembrane region" description="Helical" evidence="8">
    <location>
        <begin position="264"/>
        <end position="287"/>
    </location>
</feature>
<feature type="transmembrane region" description="Helical" evidence="8">
    <location>
        <begin position="172"/>
        <end position="193"/>
    </location>
</feature>
<keyword evidence="5 8" id="KW-0812">Transmembrane</keyword>
<evidence type="ECO:0000256" key="7">
    <source>
        <dbReference type="ARBA" id="ARBA00023136"/>
    </source>
</evidence>
<evidence type="ECO:0000313" key="9">
    <source>
        <dbReference type="EMBL" id="MFC0672583.1"/>
    </source>
</evidence>
<keyword evidence="7 8" id="KW-0472">Membrane</keyword>
<dbReference type="RefSeq" id="WP_376977477.1">
    <property type="nucleotide sequence ID" value="NZ_JBHLSV010000001.1"/>
</dbReference>
<dbReference type="PANTHER" id="PTHR30472:SF24">
    <property type="entry name" value="FERRIC ENTEROBACTIN TRANSPORT SYSTEM PERMEASE PROTEIN FEPG"/>
    <property type="match status" value="1"/>
</dbReference>
<evidence type="ECO:0000313" key="10">
    <source>
        <dbReference type="Proteomes" id="UP001589793"/>
    </source>
</evidence>
<evidence type="ECO:0000256" key="6">
    <source>
        <dbReference type="ARBA" id="ARBA00022989"/>
    </source>
</evidence>
<dbReference type="Proteomes" id="UP001589793">
    <property type="component" value="Unassembled WGS sequence"/>
</dbReference>
<keyword evidence="10" id="KW-1185">Reference proteome</keyword>
<feature type="transmembrane region" description="Helical" evidence="8">
    <location>
        <begin position="332"/>
        <end position="352"/>
    </location>
</feature>
<evidence type="ECO:0000256" key="8">
    <source>
        <dbReference type="SAM" id="Phobius"/>
    </source>
</evidence>
<dbReference type="InterPro" id="IPR037294">
    <property type="entry name" value="ABC_BtuC-like"/>
</dbReference>
<evidence type="ECO:0000256" key="5">
    <source>
        <dbReference type="ARBA" id="ARBA00022692"/>
    </source>
</evidence>
<keyword evidence="6 8" id="KW-1133">Transmembrane helix</keyword>
<reference evidence="9 10" key="1">
    <citation type="submission" date="2024-09" db="EMBL/GenBank/DDBJ databases">
        <authorList>
            <person name="Sun Q."/>
            <person name="Mori K."/>
        </authorList>
    </citation>
    <scope>NUCLEOTIDE SEQUENCE [LARGE SCALE GENOMIC DNA]</scope>
    <source>
        <strain evidence="9 10">CICC 10874</strain>
    </source>
</reference>